<comment type="caution">
    <text evidence="2">The sequence shown here is derived from an EMBL/GenBank/DDBJ whole genome shotgun (WGS) entry which is preliminary data.</text>
</comment>
<sequence length="946" mass="108328">MLNLQTTFDLQKDVISIILRKYEFSSRITEAGVKVVNIERDGSILYAWKGTSGTTNIGKYDAQIKQNKLLYTFDKEVCVSSTSVNKEETLLAVSVVQKAKRDAHREPLRPDSKCITLLIEIHPLNNTKVLKAVDCQIRVQFLYPDVEKNRVHESHLLLMSEDSYVEQFHISLATEEGYRVVIQNPDRLPKEKVAEDFTWAQWNVDTQRLFYLTVKEKSLLRCVQFYSDRIYETLLELSLDLPASPFASVRFINFGYDHYKDEEEADGSLNLVVFMSKAGSMCVCYCQPVCAGEDVTYTIAFVHRGSMCVCYCQPVCAGEDVTYTIAFVHRGCSKTYRVAVERAAPPERTDLVFISLDYYIAVCLPGHFLHFINIRQPDLLCHSLFLTGEDARLGSLGPGSTILSLPEAMLLEVQSGTLFKATISSLLLLEFLCKSRLDCHRLAALHCAVTYLTPETDVELQIIHWLCENVMSFDSFDQIQEFILASLYRRSRQQSFILDRVLPYSSLSHWEEMSVSLKGVPGVTCSTELLLEPVFRGKVKNLKGYWEELHCNIDSIKYFEAVPNPRYKPALITRDWNRLWAEMNSDEKKPTSYLRNIQENTKKVLSIVDTWHLDPHPGSSGSFSGQKASGSVFSYVPLRAHSPLWLRGTLVFTLLGSVLFAVVVKVESEHPVTPELCYKRVVPLFQEEDFQQRALIGLMVDKLRDHINRHLNRLGKKRIDMLVVNYVAQVLELTRHILETVWIKYNLSSNVLSVKERGSSSEWAVFHLMSRILEAAKSQCLPLPPGFNSLLTVLGMRCLPQHTFLQYIDHGILQLTEPFVTRLLKDLDNSDKNEQMKFSIMKRLPESLDQKIYQLWDHPISSACIARNYVRNLFEKLGKKQGSSLRQRDHTFFQTEFLPLNYLTKTLSDVEDKALNPFEEQENVDAKFVEEIALKQTSVLLGFEET</sequence>
<gene>
    <name evidence="2" type="primary">Gsap</name>
    <name evidence="2" type="ORF">GTO95_0018697</name>
</gene>
<dbReference type="Pfam" id="PF14959">
    <property type="entry name" value="GSAP-16"/>
    <property type="match status" value="1"/>
</dbReference>
<dbReference type="EMBL" id="JAAWVO010052497">
    <property type="protein sequence ID" value="MBN3320786.1"/>
    <property type="molecule type" value="Genomic_DNA"/>
</dbReference>
<feature type="non-terminal residue" evidence="2">
    <location>
        <position position="946"/>
    </location>
</feature>
<protein>
    <submittedName>
        <fullName evidence="2">GSAP protein</fullName>
    </submittedName>
</protein>
<dbReference type="GO" id="GO:0005802">
    <property type="term" value="C:trans-Golgi network"/>
    <property type="evidence" value="ECO:0007669"/>
    <property type="project" value="TreeGrafter"/>
</dbReference>
<dbReference type="InterPro" id="IPR026172">
    <property type="entry name" value="GSAP_fam"/>
</dbReference>
<feature type="domain" description="Gamma-secretase-activating protein C-terminal" evidence="1">
    <location>
        <begin position="731"/>
        <end position="838"/>
    </location>
</feature>
<organism evidence="2 3">
    <name type="scientific">Atractosteus spatula</name>
    <name type="common">Alligator gar</name>
    <name type="synonym">Lepisosteus spatula</name>
    <dbReference type="NCBI Taxonomy" id="7917"/>
    <lineage>
        <taxon>Eukaryota</taxon>
        <taxon>Metazoa</taxon>
        <taxon>Chordata</taxon>
        <taxon>Craniata</taxon>
        <taxon>Vertebrata</taxon>
        <taxon>Euteleostomi</taxon>
        <taxon>Actinopterygii</taxon>
        <taxon>Neopterygii</taxon>
        <taxon>Holostei</taxon>
        <taxon>Semionotiformes</taxon>
        <taxon>Lepisosteidae</taxon>
        <taxon>Atractosteus</taxon>
    </lineage>
</organism>
<dbReference type="PANTHER" id="PTHR13630:SF1">
    <property type="entry name" value="GAMMA-SECRETASE-ACTIVATING PROTEIN"/>
    <property type="match status" value="1"/>
</dbReference>
<dbReference type="InterPro" id="IPR028010">
    <property type="entry name" value="GSAP_C_dom"/>
</dbReference>
<accession>A0A8J7TF81</accession>
<evidence type="ECO:0000259" key="1">
    <source>
        <dbReference type="Pfam" id="PF14959"/>
    </source>
</evidence>
<feature type="non-terminal residue" evidence="2">
    <location>
        <position position="1"/>
    </location>
</feature>
<dbReference type="AlphaFoldDB" id="A0A8J7TF81"/>
<dbReference type="GO" id="GO:1902004">
    <property type="term" value="P:positive regulation of amyloid-beta formation"/>
    <property type="evidence" value="ECO:0007669"/>
    <property type="project" value="TreeGrafter"/>
</dbReference>
<dbReference type="PANTHER" id="PTHR13630">
    <property type="entry name" value="GAMMA-SECRETASE-ACTIVATING PROTEIN"/>
    <property type="match status" value="1"/>
</dbReference>
<proteinExistence type="predicted"/>
<evidence type="ECO:0000313" key="2">
    <source>
        <dbReference type="EMBL" id="MBN3320786.1"/>
    </source>
</evidence>
<keyword evidence="3" id="KW-1185">Reference proteome</keyword>
<name>A0A8J7TF81_ATRSP</name>
<evidence type="ECO:0000313" key="3">
    <source>
        <dbReference type="Proteomes" id="UP000736164"/>
    </source>
</evidence>
<reference evidence="2" key="1">
    <citation type="journal article" date="2021" name="Cell">
        <title>Tracing the genetic footprints of vertebrate landing in non-teleost ray-finned fishes.</title>
        <authorList>
            <person name="Bi X."/>
            <person name="Wang K."/>
            <person name="Yang L."/>
            <person name="Pan H."/>
            <person name="Jiang H."/>
            <person name="Wei Q."/>
            <person name="Fang M."/>
            <person name="Yu H."/>
            <person name="Zhu C."/>
            <person name="Cai Y."/>
            <person name="He Y."/>
            <person name="Gan X."/>
            <person name="Zeng H."/>
            <person name="Yu D."/>
            <person name="Zhu Y."/>
            <person name="Jiang H."/>
            <person name="Qiu Q."/>
            <person name="Yang H."/>
            <person name="Zhang Y.E."/>
            <person name="Wang W."/>
            <person name="Zhu M."/>
            <person name="He S."/>
            <person name="Zhang G."/>
        </authorList>
    </citation>
    <scope>NUCLEOTIDE SEQUENCE</scope>
    <source>
        <strain evidence="2">Allg_001</strain>
    </source>
</reference>
<dbReference type="Proteomes" id="UP000736164">
    <property type="component" value="Unassembled WGS sequence"/>
</dbReference>